<accession>A0AB34PXQ9</accession>
<evidence type="ECO:0000256" key="6">
    <source>
        <dbReference type="ARBA" id="ARBA00022824"/>
    </source>
</evidence>
<evidence type="ECO:0000256" key="4">
    <source>
        <dbReference type="ARBA" id="ARBA00022692"/>
    </source>
</evidence>
<dbReference type="SMR" id="A0AB34PXQ9"/>
<keyword evidence="6" id="KW-0256">Endoplasmic reticulum</keyword>
<comment type="caution">
    <text evidence="12">The sequence shown here is derived from an EMBL/GenBank/DDBJ whole genome shotgun (WGS) entry which is preliminary data.</text>
</comment>
<comment type="subcellular location">
    <subcellularLocation>
        <location evidence="1">Endoplasmic reticulum membrane</location>
        <topology evidence="1">Single-pass type I membrane protein</topology>
    </subcellularLocation>
</comment>
<evidence type="ECO:0000256" key="2">
    <source>
        <dbReference type="ARBA" id="ARBA00008203"/>
    </source>
</evidence>
<evidence type="ECO:0000256" key="8">
    <source>
        <dbReference type="ARBA" id="ARBA00023136"/>
    </source>
</evidence>
<dbReference type="EMBL" id="AJIX01000009">
    <property type="protein sequence ID" value="KGR16371.1"/>
    <property type="molecule type" value="Genomic_DNA"/>
</dbReference>
<evidence type="ECO:0000256" key="9">
    <source>
        <dbReference type="ARBA" id="ARBA00023316"/>
    </source>
</evidence>
<gene>
    <name evidence="12" type="ORF">MG3_01096</name>
</gene>
<keyword evidence="8 10" id="KW-0472">Membrane</keyword>
<dbReference type="AlphaFoldDB" id="A0AB34PXQ9"/>
<dbReference type="GO" id="GO:0009272">
    <property type="term" value="P:fungal-type cell wall biogenesis"/>
    <property type="evidence" value="ECO:0007669"/>
    <property type="project" value="TreeGrafter"/>
</dbReference>
<dbReference type="InterPro" id="IPR037654">
    <property type="entry name" value="Big1"/>
</dbReference>
<feature type="signal peptide" evidence="11">
    <location>
        <begin position="1"/>
        <end position="16"/>
    </location>
</feature>
<dbReference type="GO" id="GO:0071555">
    <property type="term" value="P:cell wall organization"/>
    <property type="evidence" value="ECO:0007669"/>
    <property type="project" value="UniProtKB-KW"/>
</dbReference>
<keyword evidence="5 11" id="KW-0732">Signal</keyword>
<sequence>MRLFVLLAYIIPFILCQLTPVLVASHKLVRGLKEEINPSNTLPHNVTSVTNMLKKLITECSSDAYLLINQPGLTYADLTTEKKDNWPFLRNYLYMSSTIVGLPRVENPIDLDFLEQYIISNCDAETINVWHDSEDEVVDYYDIRKRVIRIDLSPLSISNHDDRVKEIFEHDQLIRKILRKLPSAHYTIILTSLEPGIIHPVPRFLMEETPASFEIFDDIINDPFHNREIEKNDRFHKVEPNWNPIRDSNDRYYRNKKKDEIHLFDYELWEKNEKLITTIFVMVLSLFMMKIISFFNYLKQKIIQKKQQKSKRGIIADDKKLD</sequence>
<evidence type="ECO:0000256" key="10">
    <source>
        <dbReference type="SAM" id="Phobius"/>
    </source>
</evidence>
<evidence type="ECO:0000313" key="13">
    <source>
        <dbReference type="Proteomes" id="UP000030161"/>
    </source>
</evidence>
<proteinExistence type="inferred from homology"/>
<protein>
    <recommendedName>
        <fullName evidence="3">Protein BIG1</fullName>
    </recommendedName>
</protein>
<evidence type="ECO:0000313" key="12">
    <source>
        <dbReference type="EMBL" id="KGR16371.1"/>
    </source>
</evidence>
<dbReference type="PANTHER" id="PTHR28285:SF1">
    <property type="entry name" value="PROTEIN BIG1"/>
    <property type="match status" value="1"/>
</dbReference>
<evidence type="ECO:0000256" key="11">
    <source>
        <dbReference type="SAM" id="SignalP"/>
    </source>
</evidence>
<dbReference type="GO" id="GO:0006078">
    <property type="term" value="P:(1-&gt;6)-beta-D-glucan biosynthetic process"/>
    <property type="evidence" value="ECO:0007669"/>
    <property type="project" value="TreeGrafter"/>
</dbReference>
<keyword evidence="7 10" id="KW-1133">Transmembrane helix</keyword>
<keyword evidence="9" id="KW-0961">Cell wall biogenesis/degradation</keyword>
<evidence type="ECO:0000256" key="1">
    <source>
        <dbReference type="ARBA" id="ARBA00004115"/>
    </source>
</evidence>
<name>A0AB34PXQ9_CANAX</name>
<feature type="transmembrane region" description="Helical" evidence="10">
    <location>
        <begin position="275"/>
        <end position="298"/>
    </location>
</feature>
<reference evidence="12 13" key="1">
    <citation type="submission" date="2013-12" db="EMBL/GenBank/DDBJ databases">
        <title>The Genome Sequence of Candida albicans P78048.</title>
        <authorList>
            <consortium name="The Broad Institute Genome Sequencing Platform"/>
            <consortium name="The Broad Institute Genome Sequencing Center for Infectious Disease"/>
            <person name="Cuomo C."/>
            <person name="Bennett R."/>
            <person name="Hirakawa M."/>
            <person name="Noverr M."/>
            <person name="Mitchell A."/>
            <person name="Young S.K."/>
            <person name="Zeng Q."/>
            <person name="Gargeya S."/>
            <person name="Fitzgerald M."/>
            <person name="Abouelleil A."/>
            <person name="Alvarado L."/>
            <person name="Berlin A.M."/>
            <person name="Chapman S.B."/>
            <person name="Dewar J."/>
            <person name="Goldberg J."/>
            <person name="Griggs A."/>
            <person name="Gujja S."/>
            <person name="Hansen M."/>
            <person name="Howarth C."/>
            <person name="Imamovic A."/>
            <person name="Larimer J."/>
            <person name="McCowan C."/>
            <person name="Murphy C."/>
            <person name="Pearson M."/>
            <person name="Priest M."/>
            <person name="Roberts A."/>
            <person name="Saif S."/>
            <person name="Shea T."/>
            <person name="Sykes S."/>
            <person name="Wortman J."/>
            <person name="Nusbaum C."/>
            <person name="Birren B."/>
        </authorList>
    </citation>
    <scope>NUCLEOTIDE SEQUENCE [LARGE SCALE GENOMIC DNA]</scope>
    <source>
        <strain evidence="12 13">P78048</strain>
    </source>
</reference>
<evidence type="ECO:0000256" key="3">
    <source>
        <dbReference type="ARBA" id="ARBA00022089"/>
    </source>
</evidence>
<dbReference type="PANTHER" id="PTHR28285">
    <property type="entry name" value="PROTEIN BIG1"/>
    <property type="match status" value="1"/>
</dbReference>
<evidence type="ECO:0000256" key="5">
    <source>
        <dbReference type="ARBA" id="ARBA00022729"/>
    </source>
</evidence>
<dbReference type="Proteomes" id="UP000030161">
    <property type="component" value="Unassembled WGS sequence"/>
</dbReference>
<evidence type="ECO:0000256" key="7">
    <source>
        <dbReference type="ARBA" id="ARBA00022989"/>
    </source>
</evidence>
<comment type="similarity">
    <text evidence="2">Belongs to the BIG1 family.</text>
</comment>
<feature type="chain" id="PRO_5044240715" description="Protein BIG1" evidence="11">
    <location>
        <begin position="17"/>
        <end position="322"/>
    </location>
</feature>
<keyword evidence="4 10" id="KW-0812">Transmembrane</keyword>
<dbReference type="GO" id="GO:0005789">
    <property type="term" value="C:endoplasmic reticulum membrane"/>
    <property type="evidence" value="ECO:0007669"/>
    <property type="project" value="UniProtKB-SubCell"/>
</dbReference>
<organism evidence="12 13">
    <name type="scientific">Candida albicans P78048</name>
    <dbReference type="NCBI Taxonomy" id="1094989"/>
    <lineage>
        <taxon>Eukaryota</taxon>
        <taxon>Fungi</taxon>
        <taxon>Dikarya</taxon>
        <taxon>Ascomycota</taxon>
        <taxon>Saccharomycotina</taxon>
        <taxon>Pichiomycetes</taxon>
        <taxon>Debaryomycetaceae</taxon>
        <taxon>Candida/Lodderomyces clade</taxon>
        <taxon>Candida</taxon>
    </lineage>
</organism>